<keyword evidence="1" id="KW-0812">Transmembrane</keyword>
<feature type="transmembrane region" description="Helical" evidence="1">
    <location>
        <begin position="22"/>
        <end position="43"/>
    </location>
</feature>
<keyword evidence="3" id="KW-1185">Reference proteome</keyword>
<gene>
    <name evidence="2" type="ORF">SLEP1_g9294</name>
</gene>
<sequence>MSREQPYGEGWLDGECYTVRNGVYVGSGMLSLVTVLSLIGAAATNK</sequence>
<evidence type="ECO:0000313" key="3">
    <source>
        <dbReference type="Proteomes" id="UP001054252"/>
    </source>
</evidence>
<keyword evidence="1" id="KW-1133">Transmembrane helix</keyword>
<dbReference type="EMBL" id="BPVZ01000009">
    <property type="protein sequence ID" value="GKU96011.1"/>
    <property type="molecule type" value="Genomic_DNA"/>
</dbReference>
<accession>A0AAV5I8Z8</accession>
<comment type="caution">
    <text evidence="2">The sequence shown here is derived from an EMBL/GenBank/DDBJ whole genome shotgun (WGS) entry which is preliminary data.</text>
</comment>
<evidence type="ECO:0000256" key="1">
    <source>
        <dbReference type="SAM" id="Phobius"/>
    </source>
</evidence>
<proteinExistence type="predicted"/>
<evidence type="ECO:0000313" key="2">
    <source>
        <dbReference type="EMBL" id="GKU96011.1"/>
    </source>
</evidence>
<protein>
    <submittedName>
        <fullName evidence="2">Uncharacterized protein</fullName>
    </submittedName>
</protein>
<keyword evidence="1" id="KW-0472">Membrane</keyword>
<name>A0AAV5I8Z8_9ROSI</name>
<organism evidence="2 3">
    <name type="scientific">Rubroshorea leprosula</name>
    <dbReference type="NCBI Taxonomy" id="152421"/>
    <lineage>
        <taxon>Eukaryota</taxon>
        <taxon>Viridiplantae</taxon>
        <taxon>Streptophyta</taxon>
        <taxon>Embryophyta</taxon>
        <taxon>Tracheophyta</taxon>
        <taxon>Spermatophyta</taxon>
        <taxon>Magnoliopsida</taxon>
        <taxon>eudicotyledons</taxon>
        <taxon>Gunneridae</taxon>
        <taxon>Pentapetalae</taxon>
        <taxon>rosids</taxon>
        <taxon>malvids</taxon>
        <taxon>Malvales</taxon>
        <taxon>Dipterocarpaceae</taxon>
        <taxon>Rubroshorea</taxon>
    </lineage>
</organism>
<dbReference type="Proteomes" id="UP001054252">
    <property type="component" value="Unassembled WGS sequence"/>
</dbReference>
<dbReference type="AlphaFoldDB" id="A0AAV5I8Z8"/>
<reference evidence="2 3" key="1">
    <citation type="journal article" date="2021" name="Commun. Biol.">
        <title>The genome of Shorea leprosula (Dipterocarpaceae) highlights the ecological relevance of drought in aseasonal tropical rainforests.</title>
        <authorList>
            <person name="Ng K.K.S."/>
            <person name="Kobayashi M.J."/>
            <person name="Fawcett J.A."/>
            <person name="Hatakeyama M."/>
            <person name="Paape T."/>
            <person name="Ng C.H."/>
            <person name="Ang C.C."/>
            <person name="Tnah L.H."/>
            <person name="Lee C.T."/>
            <person name="Nishiyama T."/>
            <person name="Sese J."/>
            <person name="O'Brien M.J."/>
            <person name="Copetti D."/>
            <person name="Mohd Noor M.I."/>
            <person name="Ong R.C."/>
            <person name="Putra M."/>
            <person name="Sireger I.Z."/>
            <person name="Indrioko S."/>
            <person name="Kosugi Y."/>
            <person name="Izuno A."/>
            <person name="Isagi Y."/>
            <person name="Lee S.L."/>
            <person name="Shimizu K.K."/>
        </authorList>
    </citation>
    <scope>NUCLEOTIDE SEQUENCE [LARGE SCALE GENOMIC DNA]</scope>
    <source>
        <strain evidence="2">214</strain>
    </source>
</reference>